<protein>
    <submittedName>
        <fullName evidence="4">Outer membrane beta-barrel protein</fullName>
    </submittedName>
</protein>
<dbReference type="InterPro" id="IPR011250">
    <property type="entry name" value="OMP/PagP_B-barrel"/>
</dbReference>
<name>A0A7M1S7J4_9BACT</name>
<evidence type="ECO:0000313" key="4">
    <source>
        <dbReference type="EMBL" id="QOR62320.1"/>
    </source>
</evidence>
<gene>
    <name evidence="4" type="ORF">IMZ28_02260</name>
</gene>
<dbReference type="RefSeq" id="WP_197549031.1">
    <property type="nucleotide sequence ID" value="NZ_CP063164.1"/>
</dbReference>
<accession>A0A7M1S7J4</accession>
<keyword evidence="5" id="KW-1185">Reference proteome</keyword>
<dbReference type="SUPFAM" id="SSF56925">
    <property type="entry name" value="OMPA-like"/>
    <property type="match status" value="1"/>
</dbReference>
<feature type="domain" description="Outer membrane protein beta-barrel" evidence="3">
    <location>
        <begin position="10"/>
        <end position="163"/>
    </location>
</feature>
<dbReference type="Proteomes" id="UP000595074">
    <property type="component" value="Chromosome"/>
</dbReference>
<dbReference type="Gene3D" id="2.40.160.20">
    <property type="match status" value="1"/>
</dbReference>
<dbReference type="EMBL" id="CP063164">
    <property type="protein sequence ID" value="QOR62320.1"/>
    <property type="molecule type" value="Genomic_DNA"/>
</dbReference>
<evidence type="ECO:0000259" key="3">
    <source>
        <dbReference type="Pfam" id="PF13505"/>
    </source>
</evidence>
<evidence type="ECO:0000256" key="1">
    <source>
        <dbReference type="ARBA" id="ARBA00022729"/>
    </source>
</evidence>
<feature type="chain" id="PRO_5029719803" evidence="2">
    <location>
        <begin position="21"/>
        <end position="179"/>
    </location>
</feature>
<evidence type="ECO:0000256" key="2">
    <source>
        <dbReference type="SAM" id="SignalP"/>
    </source>
</evidence>
<evidence type="ECO:0000313" key="5">
    <source>
        <dbReference type="Proteomes" id="UP000595074"/>
    </source>
</evidence>
<proteinExistence type="predicted"/>
<organism evidence="4 5">
    <name type="scientific">Sulfurovum indicum</name>
    <dbReference type="NCBI Taxonomy" id="2779528"/>
    <lineage>
        <taxon>Bacteria</taxon>
        <taxon>Pseudomonadati</taxon>
        <taxon>Campylobacterota</taxon>
        <taxon>Epsilonproteobacteria</taxon>
        <taxon>Campylobacterales</taxon>
        <taxon>Sulfurovaceae</taxon>
        <taxon>Sulfurovum</taxon>
    </lineage>
</organism>
<dbReference type="Pfam" id="PF13505">
    <property type="entry name" value="OMP_b-brl"/>
    <property type="match status" value="1"/>
</dbReference>
<feature type="signal peptide" evidence="2">
    <location>
        <begin position="1"/>
        <end position="20"/>
    </location>
</feature>
<dbReference type="AlphaFoldDB" id="A0A7M1S7J4"/>
<keyword evidence="1 2" id="KW-0732">Signal</keyword>
<dbReference type="InterPro" id="IPR027385">
    <property type="entry name" value="Beta-barrel_OMP"/>
</dbReference>
<sequence length="179" mass="20153">MLKKVMVSCFAMVLGTSLHAKDFSVSEKIIGIEIGAASIQADTNGYLFGEPEHDGSDVEYGLRIGAQMNEWRTLLVLDYFDSKDDDQNYEKFMITVDNMFNNTEKDVKGLQPYIGLNIGYMNYESTNINESGFLYGGQAGLFYRVTDNVGVDVSYRYSLTDADRTDHIASFVMGINYIY</sequence>
<dbReference type="KEGG" id="sinu:IMZ28_02260"/>
<reference evidence="4 5" key="1">
    <citation type="submission" date="2020-10" db="EMBL/GenBank/DDBJ databases">
        <title>The genome of sulfurovum sp.</title>
        <authorList>
            <person name="Xie S."/>
            <person name="Shao Z."/>
            <person name="Jiang L."/>
        </authorList>
    </citation>
    <scope>NUCLEOTIDE SEQUENCE [LARGE SCALE GENOMIC DNA]</scope>
    <source>
        <strain evidence="4 5">ST-419</strain>
    </source>
</reference>